<dbReference type="InterPro" id="IPR025635">
    <property type="entry name" value="DUF4293"/>
</dbReference>
<reference evidence="2 3" key="1">
    <citation type="submission" date="2018-04" db="EMBL/GenBank/DDBJ databases">
        <title>Genomic Encyclopedia of Type Strains, Phase IV (KMG-IV): sequencing the most valuable type-strain genomes for metagenomic binning, comparative biology and taxonomic classification.</title>
        <authorList>
            <person name="Goeker M."/>
        </authorList>
    </citation>
    <scope>NUCLEOTIDE SEQUENCE [LARGE SCALE GENOMIC DNA]</scope>
    <source>
        <strain evidence="2 3">DSM 28520</strain>
    </source>
</reference>
<feature type="transmembrane region" description="Helical" evidence="1">
    <location>
        <begin position="56"/>
        <end position="76"/>
    </location>
</feature>
<dbReference type="Pfam" id="PF14126">
    <property type="entry name" value="DUF4293"/>
    <property type="match status" value="1"/>
</dbReference>
<name>A0A2U1FAG4_9PORP</name>
<dbReference type="OrthoDB" id="594989at2"/>
<dbReference type="Proteomes" id="UP000245462">
    <property type="component" value="Unassembled WGS sequence"/>
</dbReference>
<dbReference type="AlphaFoldDB" id="A0A2U1FAG4"/>
<keyword evidence="1" id="KW-0472">Membrane</keyword>
<evidence type="ECO:0000313" key="3">
    <source>
        <dbReference type="Proteomes" id="UP000245462"/>
    </source>
</evidence>
<protein>
    <submittedName>
        <fullName evidence="2">Uncharacterized protein DUF4293</fullName>
    </submittedName>
</protein>
<gene>
    <name evidence="2" type="ORF">C7382_11025</name>
</gene>
<evidence type="ECO:0000313" key="2">
    <source>
        <dbReference type="EMBL" id="PVZ09158.1"/>
    </source>
</evidence>
<dbReference type="GeneID" id="94550998"/>
<organism evidence="2 3">
    <name type="scientific">Porphyromonas loveana</name>
    <dbReference type="NCBI Taxonomy" id="1884669"/>
    <lineage>
        <taxon>Bacteria</taxon>
        <taxon>Pseudomonadati</taxon>
        <taxon>Bacteroidota</taxon>
        <taxon>Bacteroidia</taxon>
        <taxon>Bacteroidales</taxon>
        <taxon>Porphyromonadaceae</taxon>
        <taxon>Porphyromonas</taxon>
    </lineage>
</organism>
<accession>A0A2U1FAG4</accession>
<feature type="transmembrane region" description="Helical" evidence="1">
    <location>
        <begin position="7"/>
        <end position="31"/>
    </location>
</feature>
<evidence type="ECO:0000256" key="1">
    <source>
        <dbReference type="SAM" id="Phobius"/>
    </source>
</evidence>
<proteinExistence type="predicted"/>
<keyword evidence="1" id="KW-0812">Transmembrane</keyword>
<sequence>MWQRIQTIWLLLAGVAMTLMLFKPYGLLIGAGGEGYLMDVMGVHASSTGELLKSTWGLFILDAIIVFVSFGIIFLYKRRILQMRLCVFNILVLIGFLIYLAVQVWQISSAEGMTFGLRVWLCMPVVAIILHYLAIRAIGADEAMVRAAERLR</sequence>
<dbReference type="EMBL" id="QEKY01000010">
    <property type="protein sequence ID" value="PVZ09158.1"/>
    <property type="molecule type" value="Genomic_DNA"/>
</dbReference>
<dbReference type="RefSeq" id="WP_116679530.1">
    <property type="nucleotide sequence ID" value="NZ_JBGXZY010000096.1"/>
</dbReference>
<feature type="transmembrane region" description="Helical" evidence="1">
    <location>
        <begin position="85"/>
        <end position="105"/>
    </location>
</feature>
<keyword evidence="3" id="KW-1185">Reference proteome</keyword>
<comment type="caution">
    <text evidence="2">The sequence shown here is derived from an EMBL/GenBank/DDBJ whole genome shotgun (WGS) entry which is preliminary data.</text>
</comment>
<feature type="transmembrane region" description="Helical" evidence="1">
    <location>
        <begin position="117"/>
        <end position="135"/>
    </location>
</feature>
<keyword evidence="1" id="KW-1133">Transmembrane helix</keyword>